<dbReference type="SUPFAM" id="SSF82185">
    <property type="entry name" value="Histone H3 K4-specific methyltransferase SET7/9 N-terminal domain"/>
    <property type="match status" value="1"/>
</dbReference>
<feature type="domain" description="YdhG-like" evidence="1">
    <location>
        <begin position="17"/>
        <end position="111"/>
    </location>
</feature>
<dbReference type="Pfam" id="PF08818">
    <property type="entry name" value="DUF1801"/>
    <property type="match status" value="1"/>
</dbReference>
<evidence type="ECO:0000313" key="2">
    <source>
        <dbReference type="EMBL" id="CAB4531318.1"/>
    </source>
</evidence>
<sequence>MSKTLVDKHLKKFEIGQRAILQNLREMIIDELPTATEVIKYGIPTFMISGVAIVGFDGFKNHNSLFPYSGSTNSLLKTELASYVQTKGSIHFALDKRFPKPLLRKIIKARISQINSNYPKKNGEFLEFYGNGVLKASGKMKNDALHGDWKWFRKDAVIMRSGSFNMGKQRGVWITYDQKGKPYKKTNFGS</sequence>
<dbReference type="SUPFAM" id="SSF159888">
    <property type="entry name" value="YdhG-like"/>
    <property type="match status" value="1"/>
</dbReference>
<dbReference type="AlphaFoldDB" id="A0A6J6AYB2"/>
<name>A0A6J6AYB2_9ZZZZ</name>
<evidence type="ECO:0000259" key="1">
    <source>
        <dbReference type="Pfam" id="PF08818"/>
    </source>
</evidence>
<dbReference type="InterPro" id="IPR014922">
    <property type="entry name" value="YdhG-like"/>
</dbReference>
<dbReference type="Gene3D" id="2.20.110.10">
    <property type="entry name" value="Histone H3 K4-specific methyltransferase SET7/9 N-terminal domain"/>
    <property type="match status" value="1"/>
</dbReference>
<organism evidence="2">
    <name type="scientific">freshwater metagenome</name>
    <dbReference type="NCBI Taxonomy" id="449393"/>
    <lineage>
        <taxon>unclassified sequences</taxon>
        <taxon>metagenomes</taxon>
        <taxon>ecological metagenomes</taxon>
    </lineage>
</organism>
<dbReference type="EMBL" id="CAEZSB010000025">
    <property type="protein sequence ID" value="CAB4531318.1"/>
    <property type="molecule type" value="Genomic_DNA"/>
</dbReference>
<accession>A0A6J6AYB2</accession>
<dbReference type="Gene3D" id="3.90.1150.200">
    <property type="match status" value="1"/>
</dbReference>
<reference evidence="2" key="1">
    <citation type="submission" date="2020-05" db="EMBL/GenBank/DDBJ databases">
        <authorList>
            <person name="Chiriac C."/>
            <person name="Salcher M."/>
            <person name="Ghai R."/>
            <person name="Kavagutti S V."/>
        </authorList>
    </citation>
    <scope>NUCLEOTIDE SEQUENCE</scope>
</reference>
<protein>
    <submittedName>
        <fullName evidence="2">Unannotated protein</fullName>
    </submittedName>
</protein>
<proteinExistence type="predicted"/>
<gene>
    <name evidence="2" type="ORF">UFOPK1395_00385</name>
</gene>